<dbReference type="PANTHER" id="PTHR37946:SF1">
    <property type="entry name" value="SLL1969 PROTEIN"/>
    <property type="match status" value="1"/>
</dbReference>
<dbReference type="AlphaFoldDB" id="A0A1E5QNL6"/>
<gene>
    <name evidence="1" type="ORF">BH720_05275</name>
</gene>
<proteinExistence type="predicted"/>
<name>A0A1E5QNL6_9CYAN</name>
<reference evidence="1" key="1">
    <citation type="submission" date="2016-09" db="EMBL/GenBank/DDBJ databases">
        <title>Draft genome of thermotolerant cyanobacterium Desertifilum sp. strain IPPAS B-1220.</title>
        <authorList>
            <person name="Sinetova M.A."/>
            <person name="Bolakhan K."/>
            <person name="Zayadan B.K."/>
            <person name="Mironov K.S."/>
            <person name="Ustinova V."/>
            <person name="Kupriyanova E.V."/>
            <person name="Sidorov R.A."/>
            <person name="Skrypnik A.N."/>
            <person name="Gogoleva N.E."/>
            <person name="Gogolev Y.V."/>
            <person name="Los D.A."/>
        </authorList>
    </citation>
    <scope>NUCLEOTIDE SEQUENCE [LARGE SCALE GENOMIC DNA]</scope>
    <source>
        <strain evidence="1">IPPAS B-1220</strain>
    </source>
</reference>
<protein>
    <submittedName>
        <fullName evidence="1">Lipase</fullName>
    </submittedName>
</protein>
<accession>A0A1E5QNL6</accession>
<sequence length="197" mass="22184">MQKPPNPVLLVHGIFIKSKVFNRLHAYLTQHHWQVHRFDLNPANATLGIERLASQIVEYVDRTFPPDQKIDLVGLSMGGLVSRYYVQRLGGIDRVERFITISSPHNGTWMAYALPLKACFQMRPGSPFLQDLNQDIEVLNQVQFTSLWTPYDFIIVPGSSSQVAVGEQIRLSVVAHAMMVRHPVALKAVANALQSNL</sequence>
<dbReference type="PANTHER" id="PTHR37946">
    <property type="entry name" value="SLL1969 PROTEIN"/>
    <property type="match status" value="1"/>
</dbReference>
<dbReference type="OrthoDB" id="9765872at2"/>
<dbReference type="RefSeq" id="WP_069966125.1">
    <property type="nucleotide sequence ID" value="NZ_CM124774.1"/>
</dbReference>
<dbReference type="InterPro" id="IPR029058">
    <property type="entry name" value="AB_hydrolase_fold"/>
</dbReference>
<dbReference type="EMBL" id="MJGC01000040">
    <property type="protein sequence ID" value="OEJ76249.1"/>
    <property type="molecule type" value="Genomic_DNA"/>
</dbReference>
<dbReference type="Gene3D" id="3.40.50.1820">
    <property type="entry name" value="alpha/beta hydrolase"/>
    <property type="match status" value="1"/>
</dbReference>
<comment type="caution">
    <text evidence="1">The sequence shown here is derived from an EMBL/GenBank/DDBJ whole genome shotgun (WGS) entry which is preliminary data.</text>
</comment>
<dbReference type="SUPFAM" id="SSF53474">
    <property type="entry name" value="alpha/beta-Hydrolases"/>
    <property type="match status" value="1"/>
</dbReference>
<dbReference type="STRING" id="1781255.BH720_05275"/>
<evidence type="ECO:0000313" key="1">
    <source>
        <dbReference type="EMBL" id="OEJ76249.1"/>
    </source>
</evidence>
<organism evidence="1">
    <name type="scientific">Desertifilum tharense IPPAS B-1220</name>
    <dbReference type="NCBI Taxonomy" id="1781255"/>
    <lineage>
        <taxon>Bacteria</taxon>
        <taxon>Bacillati</taxon>
        <taxon>Cyanobacteriota</taxon>
        <taxon>Cyanophyceae</taxon>
        <taxon>Desertifilales</taxon>
        <taxon>Desertifilaceae</taxon>
        <taxon>Desertifilum</taxon>
    </lineage>
</organism>
<dbReference type="Pfam" id="PF02089">
    <property type="entry name" value="Palm_thioest"/>
    <property type="match status" value="1"/>
</dbReference>